<keyword evidence="2" id="KW-0964">Secreted</keyword>
<dbReference type="EMBL" id="BDUD01000002">
    <property type="protein sequence ID" value="GBG23219.1"/>
    <property type="molecule type" value="Genomic_DNA"/>
</dbReference>
<evidence type="ECO:0000313" key="3">
    <source>
        <dbReference type="EMBL" id="GBG23219.1"/>
    </source>
</evidence>
<sequence length="279" mass="27975">MAIINGTIFNDNNTVNGSPLILLPALDGGAGSDILNGNAGDDILNGGAGSDILNGNAGDDILNGGAGSDILNGNAEDDILNGGAGSDTLNGGASSDTLNGGAGNDSLNGGASSDILTGGAGTDSLTGGAGNDIFNFNSVSDSPAGLSRDVITDFVGNGIFAGDQIDLSTIDANSTVGGNQAFTFIGSGAFTAAGQVRYSEGILQASTDGDLSAEFEIGLRATPQRKDSGLIFRKQGWARQRIIGISQQCLCKKINHRPTLTAAGLHHSQQIGSMLKPLH</sequence>
<dbReference type="PRINTS" id="PR00313">
    <property type="entry name" value="CABNDNGRPT"/>
</dbReference>
<dbReference type="SUPFAM" id="SSF51120">
    <property type="entry name" value="beta-Roll"/>
    <property type="match status" value="1"/>
</dbReference>
<dbReference type="PANTHER" id="PTHR38340:SF1">
    <property type="entry name" value="S-LAYER PROTEIN"/>
    <property type="match status" value="1"/>
</dbReference>
<evidence type="ECO:0000313" key="4">
    <source>
        <dbReference type="Proteomes" id="UP000245124"/>
    </source>
</evidence>
<dbReference type="InterPro" id="IPR001343">
    <property type="entry name" value="Hemolysn_Ca-bd"/>
</dbReference>
<dbReference type="Pfam" id="PF00353">
    <property type="entry name" value="HemolysinCabind"/>
    <property type="match status" value="3"/>
</dbReference>
<dbReference type="GO" id="GO:0005576">
    <property type="term" value="C:extracellular region"/>
    <property type="evidence" value="ECO:0007669"/>
    <property type="project" value="UniProtKB-SubCell"/>
</dbReference>
<dbReference type="PROSITE" id="PS00330">
    <property type="entry name" value="HEMOLYSIN_CALCIUM"/>
    <property type="match status" value="3"/>
</dbReference>
<protein>
    <submittedName>
        <fullName evidence="3">Hemolysin-type calcium-binding region</fullName>
    </submittedName>
</protein>
<dbReference type="AlphaFoldDB" id="A0A2R5FYU8"/>
<evidence type="ECO:0000256" key="2">
    <source>
        <dbReference type="ARBA" id="ARBA00022525"/>
    </source>
</evidence>
<dbReference type="PANTHER" id="PTHR38340">
    <property type="entry name" value="S-LAYER PROTEIN"/>
    <property type="match status" value="1"/>
</dbReference>
<comment type="subcellular location">
    <subcellularLocation>
        <location evidence="1">Secreted</location>
    </subcellularLocation>
</comment>
<name>A0A2R5FYU8_NOSCO</name>
<accession>A0A2R5FYU8</accession>
<comment type="caution">
    <text evidence="3">The sequence shown here is derived from an EMBL/GenBank/DDBJ whole genome shotgun (WGS) entry which is preliminary data.</text>
</comment>
<keyword evidence="4" id="KW-1185">Reference proteome</keyword>
<dbReference type="Gene3D" id="2.150.10.10">
    <property type="entry name" value="Serralysin-like metalloprotease, C-terminal"/>
    <property type="match status" value="3"/>
</dbReference>
<organism evidence="3 4">
    <name type="scientific">Nostoc commune NIES-4072</name>
    <dbReference type="NCBI Taxonomy" id="2005467"/>
    <lineage>
        <taxon>Bacteria</taxon>
        <taxon>Bacillati</taxon>
        <taxon>Cyanobacteriota</taxon>
        <taxon>Cyanophyceae</taxon>
        <taxon>Nostocales</taxon>
        <taxon>Nostocaceae</taxon>
        <taxon>Nostoc</taxon>
    </lineage>
</organism>
<proteinExistence type="predicted"/>
<gene>
    <name evidence="3" type="ORF">NIES4072_69310</name>
</gene>
<dbReference type="GO" id="GO:0005509">
    <property type="term" value="F:calcium ion binding"/>
    <property type="evidence" value="ECO:0007669"/>
    <property type="project" value="InterPro"/>
</dbReference>
<dbReference type="Proteomes" id="UP000245124">
    <property type="component" value="Unassembled WGS sequence"/>
</dbReference>
<dbReference type="InterPro" id="IPR011049">
    <property type="entry name" value="Serralysin-like_metalloprot_C"/>
</dbReference>
<dbReference type="InterPro" id="IPR018511">
    <property type="entry name" value="Hemolysin-typ_Ca-bd_CS"/>
</dbReference>
<dbReference type="InterPro" id="IPR050557">
    <property type="entry name" value="RTX_toxin/Mannuronan_C5-epim"/>
</dbReference>
<reference evidence="3 4" key="1">
    <citation type="submission" date="2017-06" db="EMBL/GenBank/DDBJ databases">
        <title>Genome sequencing of cyanobaciteial culture collection at National Institute for Environmental Studies (NIES).</title>
        <authorList>
            <person name="Hirose Y."/>
            <person name="Shimura Y."/>
            <person name="Fujisawa T."/>
            <person name="Nakamura Y."/>
            <person name="Kawachi M."/>
        </authorList>
    </citation>
    <scope>NUCLEOTIDE SEQUENCE [LARGE SCALE GENOMIC DNA]</scope>
    <source>
        <strain evidence="3 4">NIES-4072</strain>
    </source>
</reference>
<evidence type="ECO:0000256" key="1">
    <source>
        <dbReference type="ARBA" id="ARBA00004613"/>
    </source>
</evidence>